<proteinExistence type="predicted"/>
<evidence type="ECO:0000313" key="2">
    <source>
        <dbReference type="Proteomes" id="UP001206925"/>
    </source>
</evidence>
<evidence type="ECO:0000313" key="1">
    <source>
        <dbReference type="EMBL" id="KAI7734935.1"/>
    </source>
</evidence>
<dbReference type="EMBL" id="JAMZMK010009611">
    <property type="protein sequence ID" value="KAI7734935.1"/>
    <property type="molecule type" value="Genomic_DNA"/>
</dbReference>
<dbReference type="Proteomes" id="UP001206925">
    <property type="component" value="Unassembled WGS sequence"/>
</dbReference>
<keyword evidence="2" id="KW-1185">Reference proteome</keyword>
<name>A0AAD5GA37_AMBAR</name>
<organism evidence="1 2">
    <name type="scientific">Ambrosia artemisiifolia</name>
    <name type="common">Common ragweed</name>
    <dbReference type="NCBI Taxonomy" id="4212"/>
    <lineage>
        <taxon>Eukaryota</taxon>
        <taxon>Viridiplantae</taxon>
        <taxon>Streptophyta</taxon>
        <taxon>Embryophyta</taxon>
        <taxon>Tracheophyta</taxon>
        <taxon>Spermatophyta</taxon>
        <taxon>Magnoliopsida</taxon>
        <taxon>eudicotyledons</taxon>
        <taxon>Gunneridae</taxon>
        <taxon>Pentapetalae</taxon>
        <taxon>asterids</taxon>
        <taxon>campanulids</taxon>
        <taxon>Asterales</taxon>
        <taxon>Asteraceae</taxon>
        <taxon>Asteroideae</taxon>
        <taxon>Heliantheae alliance</taxon>
        <taxon>Heliantheae</taxon>
        <taxon>Ambrosia</taxon>
    </lineage>
</organism>
<reference evidence="1" key="1">
    <citation type="submission" date="2022-06" db="EMBL/GenBank/DDBJ databases">
        <title>Uncovering the hologenomic basis of an extraordinary plant invasion.</title>
        <authorList>
            <person name="Bieker V.C."/>
            <person name="Martin M.D."/>
            <person name="Gilbert T."/>
            <person name="Hodgins K."/>
            <person name="Battlay P."/>
            <person name="Petersen B."/>
            <person name="Wilson J."/>
        </authorList>
    </citation>
    <scope>NUCLEOTIDE SEQUENCE</scope>
    <source>
        <strain evidence="1">AA19_3_7</strain>
        <tissue evidence="1">Leaf</tissue>
    </source>
</reference>
<protein>
    <submittedName>
        <fullName evidence="1">Uncharacterized protein</fullName>
    </submittedName>
</protein>
<sequence length="118" mass="13522">MEQMYRVRTAELKNDLEGYIMPLAKSLILKLGDFHMFIFCVDGLLFCPSRQRIYFLALYDLKAVKDFLVHDCYTLPDDYNLALALDTRPVEPMEAKALVAISSILTKVRPSSSGDIWL</sequence>
<comment type="caution">
    <text evidence="1">The sequence shown here is derived from an EMBL/GenBank/DDBJ whole genome shotgun (WGS) entry which is preliminary data.</text>
</comment>
<gene>
    <name evidence="1" type="ORF">M8C21_021657</name>
</gene>
<accession>A0AAD5GA37</accession>
<dbReference type="AlphaFoldDB" id="A0AAD5GA37"/>